<dbReference type="RefSeq" id="XP_005837141.1">
    <property type="nucleotide sequence ID" value="XM_005837084.1"/>
</dbReference>
<dbReference type="GeneID" id="17307050"/>
<feature type="transmembrane region" description="Helical" evidence="1">
    <location>
        <begin position="1701"/>
        <end position="1722"/>
    </location>
</feature>
<keyword evidence="1" id="KW-1133">Transmembrane helix</keyword>
<accession>L1JNJ7</accession>
<dbReference type="HOGENOM" id="CLU_233750_0_0_1"/>
<dbReference type="PaxDb" id="55529-EKX50161"/>
<keyword evidence="4" id="KW-1185">Reference proteome</keyword>
<feature type="transmembrane region" description="Helical" evidence="1">
    <location>
        <begin position="50"/>
        <end position="72"/>
    </location>
</feature>
<feature type="transmembrane region" description="Helical" evidence="1">
    <location>
        <begin position="1836"/>
        <end position="1855"/>
    </location>
</feature>
<reference evidence="2 4" key="1">
    <citation type="journal article" date="2012" name="Nature">
        <title>Algal genomes reveal evolutionary mosaicism and the fate of nucleomorphs.</title>
        <authorList>
            <consortium name="DOE Joint Genome Institute"/>
            <person name="Curtis B.A."/>
            <person name="Tanifuji G."/>
            <person name="Burki F."/>
            <person name="Gruber A."/>
            <person name="Irimia M."/>
            <person name="Maruyama S."/>
            <person name="Arias M.C."/>
            <person name="Ball S.G."/>
            <person name="Gile G.H."/>
            <person name="Hirakawa Y."/>
            <person name="Hopkins J.F."/>
            <person name="Kuo A."/>
            <person name="Rensing S.A."/>
            <person name="Schmutz J."/>
            <person name="Symeonidi A."/>
            <person name="Elias M."/>
            <person name="Eveleigh R.J."/>
            <person name="Herman E.K."/>
            <person name="Klute M.J."/>
            <person name="Nakayama T."/>
            <person name="Obornik M."/>
            <person name="Reyes-Prieto A."/>
            <person name="Armbrust E.V."/>
            <person name="Aves S.J."/>
            <person name="Beiko R.G."/>
            <person name="Coutinho P."/>
            <person name="Dacks J.B."/>
            <person name="Durnford D.G."/>
            <person name="Fast N.M."/>
            <person name="Green B.R."/>
            <person name="Grisdale C.J."/>
            <person name="Hempel F."/>
            <person name="Henrissat B."/>
            <person name="Hoppner M.P."/>
            <person name="Ishida K."/>
            <person name="Kim E."/>
            <person name="Koreny L."/>
            <person name="Kroth P.G."/>
            <person name="Liu Y."/>
            <person name="Malik S.B."/>
            <person name="Maier U.G."/>
            <person name="McRose D."/>
            <person name="Mock T."/>
            <person name="Neilson J.A."/>
            <person name="Onodera N.T."/>
            <person name="Poole A.M."/>
            <person name="Pritham E.J."/>
            <person name="Richards T.A."/>
            <person name="Rocap G."/>
            <person name="Roy S.W."/>
            <person name="Sarai C."/>
            <person name="Schaack S."/>
            <person name="Shirato S."/>
            <person name="Slamovits C.H."/>
            <person name="Spencer D.F."/>
            <person name="Suzuki S."/>
            <person name="Worden A.Z."/>
            <person name="Zauner S."/>
            <person name="Barry K."/>
            <person name="Bell C."/>
            <person name="Bharti A.K."/>
            <person name="Crow J.A."/>
            <person name="Grimwood J."/>
            <person name="Kramer R."/>
            <person name="Lindquist E."/>
            <person name="Lucas S."/>
            <person name="Salamov A."/>
            <person name="McFadden G.I."/>
            <person name="Lane C.E."/>
            <person name="Keeling P.J."/>
            <person name="Gray M.W."/>
            <person name="Grigoriev I.V."/>
            <person name="Archibald J.M."/>
        </authorList>
    </citation>
    <scope>NUCLEOTIDE SEQUENCE</scope>
    <source>
        <strain evidence="2 4">CCMP2712</strain>
    </source>
</reference>
<dbReference type="EMBL" id="JH992979">
    <property type="protein sequence ID" value="EKX50161.1"/>
    <property type="molecule type" value="Genomic_DNA"/>
</dbReference>
<reference evidence="3" key="3">
    <citation type="submission" date="2015-06" db="UniProtKB">
        <authorList>
            <consortium name="EnsemblProtists"/>
        </authorList>
    </citation>
    <scope>IDENTIFICATION</scope>
</reference>
<reference evidence="4" key="2">
    <citation type="submission" date="2012-11" db="EMBL/GenBank/DDBJ databases">
        <authorList>
            <person name="Kuo A."/>
            <person name="Curtis B.A."/>
            <person name="Tanifuji G."/>
            <person name="Burki F."/>
            <person name="Gruber A."/>
            <person name="Irimia M."/>
            <person name="Maruyama S."/>
            <person name="Arias M.C."/>
            <person name="Ball S.G."/>
            <person name="Gile G.H."/>
            <person name="Hirakawa Y."/>
            <person name="Hopkins J.F."/>
            <person name="Rensing S.A."/>
            <person name="Schmutz J."/>
            <person name="Symeonidi A."/>
            <person name="Elias M."/>
            <person name="Eveleigh R.J."/>
            <person name="Herman E.K."/>
            <person name="Klute M.J."/>
            <person name="Nakayama T."/>
            <person name="Obornik M."/>
            <person name="Reyes-Prieto A."/>
            <person name="Armbrust E.V."/>
            <person name="Aves S.J."/>
            <person name="Beiko R.G."/>
            <person name="Coutinho P."/>
            <person name="Dacks J.B."/>
            <person name="Durnford D.G."/>
            <person name="Fast N.M."/>
            <person name="Green B.R."/>
            <person name="Grisdale C."/>
            <person name="Hempe F."/>
            <person name="Henrissat B."/>
            <person name="Hoppner M.P."/>
            <person name="Ishida K.-I."/>
            <person name="Kim E."/>
            <person name="Koreny L."/>
            <person name="Kroth P.G."/>
            <person name="Liu Y."/>
            <person name="Malik S.-B."/>
            <person name="Maier U.G."/>
            <person name="McRose D."/>
            <person name="Mock T."/>
            <person name="Neilson J.A."/>
            <person name="Onodera N.T."/>
            <person name="Poole A.M."/>
            <person name="Pritham E.J."/>
            <person name="Richards T.A."/>
            <person name="Rocap G."/>
            <person name="Roy S.W."/>
            <person name="Sarai C."/>
            <person name="Schaack S."/>
            <person name="Shirato S."/>
            <person name="Slamovits C.H."/>
            <person name="Spencer D.F."/>
            <person name="Suzuki S."/>
            <person name="Worden A.Z."/>
            <person name="Zauner S."/>
            <person name="Barry K."/>
            <person name="Bell C."/>
            <person name="Bharti A.K."/>
            <person name="Crow J.A."/>
            <person name="Grimwood J."/>
            <person name="Kramer R."/>
            <person name="Lindquist E."/>
            <person name="Lucas S."/>
            <person name="Salamov A."/>
            <person name="McFadden G.I."/>
            <person name="Lane C.E."/>
            <person name="Keeling P.J."/>
            <person name="Gray M.W."/>
            <person name="Grigoriev I.V."/>
            <person name="Archibald J.M."/>
        </authorList>
    </citation>
    <scope>NUCLEOTIDE SEQUENCE</scope>
    <source>
        <strain evidence="4">CCMP2712</strain>
    </source>
</reference>
<organism evidence="2">
    <name type="scientific">Guillardia theta (strain CCMP2712)</name>
    <name type="common">Cryptophyte</name>
    <dbReference type="NCBI Taxonomy" id="905079"/>
    <lineage>
        <taxon>Eukaryota</taxon>
        <taxon>Cryptophyceae</taxon>
        <taxon>Pyrenomonadales</taxon>
        <taxon>Geminigeraceae</taxon>
        <taxon>Guillardia</taxon>
    </lineage>
</organism>
<keyword evidence="1" id="KW-0812">Transmembrane</keyword>
<evidence type="ECO:0000313" key="4">
    <source>
        <dbReference type="Proteomes" id="UP000011087"/>
    </source>
</evidence>
<dbReference type="EnsemblProtists" id="EKX50161">
    <property type="protein sequence ID" value="EKX50161"/>
    <property type="gene ID" value="GUITHDRAFT_103976"/>
</dbReference>
<keyword evidence="1" id="KW-0472">Membrane</keyword>
<evidence type="ECO:0000313" key="2">
    <source>
        <dbReference type="EMBL" id="EKX50161.1"/>
    </source>
</evidence>
<evidence type="ECO:0000313" key="3">
    <source>
        <dbReference type="EnsemblProtists" id="EKX50161"/>
    </source>
</evidence>
<dbReference type="Proteomes" id="UP000011087">
    <property type="component" value="Unassembled WGS sequence"/>
</dbReference>
<name>L1JNJ7_GUITC</name>
<feature type="transmembrane region" description="Helical" evidence="1">
    <location>
        <begin position="1861"/>
        <end position="1879"/>
    </location>
</feature>
<sequence>MLNWSFYSKGRRKASSFYGVNLDAWFQKNMDAEDMQEFLPDRPAATKRRWWVPMSVSFLLLLSFGGFVWGTLPLQPQLETRATTLHVYFPQDGSLSFNATTIAPPEASRFHDISVLSAECTISLMEDQVMFMDSFAEISVQGPFRLLSRISGEQEAIQSFQGKVRFADLTAQQFRMVLERKMSFGISCSTLTSTRLYWSAYTIERIEVFNSTLNNGLADLLNNTLEGITLSDLFEDLRDGFSFLDQRQALAVLLKLPMIRDTSGFIEAVYVHLPEISFDLTLGFLGDFSVRDPEAAVDPSQAVVTFGSYPVSWLLIAQNQTSDNHAQAHLFVSCVQRDCVRSIRAVIGVGLGGFTTHPIQGVAVSATASTTSAPFFTRLLGDRHMIVVSSQQYQYHGRRVATALAGYSDCVKADMFENWRLQLCADTGGILTDMSSGLNFFELDRHPSAILVLASRNYFDYGQGNPLLLVHLNVTTLRKFTAGEARAMLGADVARAQGDSEVVESTFKTVSYIEVQENDKTVVQSYLDADLGLLQDKYASDSVTTDTPFFAMRVKETDGTMVWEFLISANRTTQSDSGLTIYKNTMISRLRDVTVFDWGTAVQSQYSHSSVSFNYYEDGRKIWGRDSPDSFELTYTTALQLGSGAVKTNLGAKGQIGLRAWVGYIENCSDVTCSNVFWVPCDTERISKAGLDCNVSLDGWLNDDMISIEAQVFHDSVGETYRGSDSISVITSNEFAFDWSNDYHHNCSETFTLDDVADTQYYPFKKQVRCSLTADYTAGVLLGSGTVRKSLDAGGRFILNNSEESLGSCHRTCYDGLVSKEQALDPAYTRCYTGSGKLSQLNLSLSMDGLRNNLDAVGMQLIVAGSFLDYFVNVSSLFSVSQNSEPWFDWSNLVYGKYEYVDQWYHTEVQNSNDYTNENLYNHSLQGFYSTNLQFGPPASRQRLGSSNNLSWSSYQSDVSKCTEISCQRFSSFQAHLDADLKGWLNDKNVGLTELMVLNVTNGAWNAWSVINASGNELSLLNWRIDMDGANSNTNEYDSTYEVGVSNYSTSSLDELLVSASYTTALEVQLSANEKRNSLAGSGRIDLLSTYLVEEIHTTAAWGCSLYPNGTVISCQTHYWVTQNPFISTTAFDLSMDGLWNDVDRIGIELSSLALRDNNMLLNSTGFLSATSNSESLLTWSSSLITGYVPALRILTTRVINTISLNAKSLIDVGLEGIIALQDTPRSASLAISNAGESVLYMSGDFQDEWLPGPSKLVCTSVSVVRIPSAQVDLRWTHTFQVEMGQEGMYSVSFQIVDSEQHVRSQRLLESTDAILLINTSVGVQGASANTLQDFVKNFAMEQTGLLVDMNVVVGGSDRLSVSSFLGSSGDMEGSKEQVSCVQVDVGIDGWEALSASGDVRMTGLKLRSLSPNESFATLQHVMVEARHNNDTMLLQRTNDVYQGSRPTCNVVTAGRLLMFVDMICQPGYCKDQSGYCLPCSEELQEEEVMEAPVSTTPLPPPPPPPPPAQVMARNDTLARATSTVTTVITTTTAIAASSVAVSAVASAVLPSLSSAGASGAGGRSGSLATSLILQTQFIAITGQIGGNSSTGAVSEFSSQLGWSNYKFFSLFKGDTNTTCDRAKQSSNELFSTLIACSGTLALAAVLRVTINQVGKFCRNQDIAMQDSRAIPFPKWELALSLTQVQGLALATTSAMASQCLLYIILGAVFFLALFLEVLSMFRLAWQAKRGKILWQTKMFHDAWMELKHDMSELKKEKKVATVSHAISTPFIRGNWNVDGDPERHDQSQSFMSRFGILIEEVCSHAWWFSVYSIGTKVLHALIINLTNNETARSSSMTACILLDLVLIVIFTPQIDWRDWVTQLLAALGNLGICLTFFLRNLDKINDAQVNSMFFAFVVISIMPMVLASLAKDMFKASGAVFQFVTIFKLESKEEEDKQRTERERQSMPCQIVECVDVQPDKQKKRKKRVRSSHGRIRYKDGFCHFEIKKVEVMISIVSDKSCSFMFFMK</sequence>
<feature type="transmembrane region" description="Helical" evidence="1">
    <location>
        <begin position="1891"/>
        <end position="1911"/>
    </location>
</feature>
<dbReference type="KEGG" id="gtt:GUITHDRAFT_103976"/>
<proteinExistence type="predicted"/>
<evidence type="ECO:0000256" key="1">
    <source>
        <dbReference type="SAM" id="Phobius"/>
    </source>
</evidence>
<protein>
    <submittedName>
        <fullName evidence="2 3">Uncharacterized protein</fullName>
    </submittedName>
</protein>
<gene>
    <name evidence="2" type="ORF">GUITHDRAFT_103976</name>
</gene>